<feature type="transmembrane region" description="Helical" evidence="1">
    <location>
        <begin position="55"/>
        <end position="74"/>
    </location>
</feature>
<dbReference type="Pfam" id="PF06819">
    <property type="entry name" value="Arc_PepC"/>
    <property type="match status" value="1"/>
</dbReference>
<dbReference type="InterPro" id="IPR000045">
    <property type="entry name" value="Prepilin_IV_endopep_pep"/>
</dbReference>
<feature type="transmembrane region" description="Helical" evidence="1">
    <location>
        <begin position="169"/>
        <end position="194"/>
    </location>
</feature>
<dbReference type="Pfam" id="PF01478">
    <property type="entry name" value="Peptidase_A24"/>
    <property type="match status" value="1"/>
</dbReference>
<dbReference type="Proteomes" id="UP000596004">
    <property type="component" value="Chromosome"/>
</dbReference>
<dbReference type="GO" id="GO:0004190">
    <property type="term" value="F:aspartic-type endopeptidase activity"/>
    <property type="evidence" value="ECO:0007669"/>
    <property type="project" value="InterPro"/>
</dbReference>
<feature type="transmembrane region" description="Helical" evidence="1">
    <location>
        <begin position="124"/>
        <end position="149"/>
    </location>
</feature>
<dbReference type="AlphaFoldDB" id="A0A7T9I1S6"/>
<keyword evidence="1" id="KW-0472">Membrane</keyword>
<dbReference type="EMBL" id="CP064981">
    <property type="protein sequence ID" value="QQR92648.1"/>
    <property type="molecule type" value="Genomic_DNA"/>
</dbReference>
<feature type="domain" description="Prepilin type IV endopeptidase peptidase" evidence="2">
    <location>
        <begin position="10"/>
        <end position="122"/>
    </location>
</feature>
<reference evidence="4" key="1">
    <citation type="submission" date="2020-11" db="EMBL/GenBank/DDBJ databases">
        <title>Connecting structure to function with the recovery of over 1000 high-quality activated sludge metagenome-assembled genomes encoding full-length rRNA genes using long-read sequencing.</title>
        <authorList>
            <person name="Singleton C.M."/>
            <person name="Petriglieri F."/>
            <person name="Kristensen J.M."/>
            <person name="Kirkegaard R.H."/>
            <person name="Michaelsen T.Y."/>
            <person name="Andersen M.H."/>
            <person name="Karst S.M."/>
            <person name="Dueholm M.S."/>
            <person name="Nielsen P.H."/>
            <person name="Albertsen M."/>
        </authorList>
    </citation>
    <scope>NUCLEOTIDE SEQUENCE</scope>
    <source>
        <strain evidence="4">Fred_18-Q3-R57-64_BAT3C.431</strain>
    </source>
</reference>
<evidence type="ECO:0000313" key="4">
    <source>
        <dbReference type="EMBL" id="QQR92648.1"/>
    </source>
</evidence>
<keyword evidence="1" id="KW-1133">Transmembrane helix</keyword>
<dbReference type="Gene3D" id="1.20.120.1220">
    <property type="match status" value="1"/>
</dbReference>
<feature type="transmembrane region" description="Helical" evidence="1">
    <location>
        <begin position="86"/>
        <end position="112"/>
    </location>
</feature>
<gene>
    <name evidence="4" type="ORF">IPJ89_00170</name>
</gene>
<evidence type="ECO:0000256" key="1">
    <source>
        <dbReference type="SAM" id="Phobius"/>
    </source>
</evidence>
<feature type="transmembrane region" description="Helical" evidence="1">
    <location>
        <begin position="352"/>
        <end position="375"/>
    </location>
</feature>
<dbReference type="GO" id="GO:0016020">
    <property type="term" value="C:membrane"/>
    <property type="evidence" value="ECO:0007669"/>
    <property type="project" value="InterPro"/>
</dbReference>
<dbReference type="InterPro" id="IPR009639">
    <property type="entry name" value="Pept_A24A_C_arc"/>
</dbReference>
<evidence type="ECO:0000259" key="2">
    <source>
        <dbReference type="Pfam" id="PF01478"/>
    </source>
</evidence>
<proteinExistence type="predicted"/>
<accession>A0A7T9I1S6</accession>
<evidence type="ECO:0000259" key="3">
    <source>
        <dbReference type="Pfam" id="PF06819"/>
    </source>
</evidence>
<protein>
    <submittedName>
        <fullName evidence="4">Prepilin peptidase</fullName>
    </submittedName>
</protein>
<organism evidence="4">
    <name type="scientific">Candidatus Iainarchaeum sp</name>
    <dbReference type="NCBI Taxonomy" id="3101447"/>
    <lineage>
        <taxon>Archaea</taxon>
        <taxon>Candidatus Iainarchaeota</taxon>
        <taxon>Candidatus Iainarchaeia</taxon>
        <taxon>Candidatus Iainarchaeales</taxon>
        <taxon>Candidatus Iainarchaeaceae</taxon>
        <taxon>Candidatus Iainarchaeum</taxon>
    </lineage>
</organism>
<name>A0A7T9I1S6_9ARCH</name>
<feature type="transmembrane region" description="Helical" evidence="1">
    <location>
        <begin position="230"/>
        <end position="249"/>
    </location>
</feature>
<keyword evidence="1" id="KW-0812">Transmembrane</keyword>
<sequence>MFPELRVGISLIALLYSTYTDFKSRMIPDWLTHGIAVVGLLIAFFQSYEAKSIDPMLLVGATTLATFIVAYGFWKLGAWAGGDVKLFTALATLNPLNYFVLGNLFNLSFAWNGAELLHASSLPFFMLNLFMLSVIMLMPYTALLALQALGKKHLRGEFVILSKNALLRIVQHTGVIVLLSFVLQQLQLSLWLLLPVLIVSAFLPQTIRWLFAGVAIAGLVAQLIPIADSISLFAVLLLVEMLLAWYGFARKHVLTYKEKISNLKEGDIPGELFVRENGKVVKGVAPSLKTIINSAKAGDVMGILHAHKQKGEVIANPASAAGLLPEQIHALNAAVKRGDIPNEIMLKASSPFAPAVLMAYVLLQLLGDGPLAWWFG</sequence>
<feature type="transmembrane region" description="Helical" evidence="1">
    <location>
        <begin position="30"/>
        <end position="48"/>
    </location>
</feature>
<feature type="domain" description="Peptidase A24A-predicted C-terminal archaea" evidence="3">
    <location>
        <begin position="232"/>
        <end position="344"/>
    </location>
</feature>